<evidence type="ECO:0000259" key="10">
    <source>
        <dbReference type="PROSITE" id="PS51104"/>
    </source>
</evidence>
<name>A0A0M0LC59_9BACI</name>
<dbReference type="InterPro" id="IPR004703">
    <property type="entry name" value="PTS_sugar-sp_permease"/>
</dbReference>
<feature type="transmembrane region" description="Helical" evidence="9">
    <location>
        <begin position="245"/>
        <end position="272"/>
    </location>
</feature>
<feature type="transmembrane region" description="Helical" evidence="9">
    <location>
        <begin position="83"/>
        <end position="111"/>
    </location>
</feature>
<accession>A0A0M0LC59</accession>
<dbReference type="GO" id="GO:0005886">
    <property type="term" value="C:plasma membrane"/>
    <property type="evidence" value="ECO:0007669"/>
    <property type="project" value="UniProtKB-SubCell"/>
</dbReference>
<evidence type="ECO:0000313" key="12">
    <source>
        <dbReference type="Proteomes" id="UP000037558"/>
    </source>
</evidence>
<keyword evidence="3" id="KW-1003">Cell membrane</keyword>
<evidence type="ECO:0000256" key="7">
    <source>
        <dbReference type="ARBA" id="ARBA00022989"/>
    </source>
</evidence>
<comment type="subcellular location">
    <subcellularLocation>
        <location evidence="1">Cell membrane</location>
        <topology evidence="1">Multi-pass membrane protein</topology>
    </subcellularLocation>
</comment>
<feature type="transmembrane region" description="Helical" evidence="9">
    <location>
        <begin position="6"/>
        <end position="27"/>
    </location>
</feature>
<gene>
    <name evidence="11" type="primary">gatC</name>
    <name evidence="11" type="ORF">AMD01_04280</name>
</gene>
<dbReference type="EMBL" id="LILC01000004">
    <property type="protein sequence ID" value="KOO48611.1"/>
    <property type="molecule type" value="Genomic_DNA"/>
</dbReference>
<reference evidence="12" key="1">
    <citation type="submission" date="2015-08" db="EMBL/GenBank/DDBJ databases">
        <title>Fjat-14210 dsm16467.</title>
        <authorList>
            <person name="Liu B."/>
            <person name="Wang J."/>
            <person name="Zhu Y."/>
            <person name="Liu G."/>
            <person name="Chen Q."/>
            <person name="Chen Z."/>
            <person name="Lan J."/>
            <person name="Che J."/>
            <person name="Ge C."/>
            <person name="Shi H."/>
            <person name="Pan Z."/>
            <person name="Liu X."/>
        </authorList>
    </citation>
    <scope>NUCLEOTIDE SEQUENCE [LARGE SCALE GENOMIC DNA]</scope>
    <source>
        <strain evidence="12">DSM 16467</strain>
    </source>
</reference>
<keyword evidence="4" id="KW-0762">Sugar transport</keyword>
<feature type="transmembrane region" description="Helical" evidence="9">
    <location>
        <begin position="123"/>
        <end position="156"/>
    </location>
</feature>
<dbReference type="Proteomes" id="UP000037558">
    <property type="component" value="Unassembled WGS sequence"/>
</dbReference>
<evidence type="ECO:0000256" key="4">
    <source>
        <dbReference type="ARBA" id="ARBA00022597"/>
    </source>
</evidence>
<dbReference type="OrthoDB" id="9787936at2"/>
<evidence type="ECO:0000256" key="1">
    <source>
        <dbReference type="ARBA" id="ARBA00004651"/>
    </source>
</evidence>
<dbReference type="InterPro" id="IPR013014">
    <property type="entry name" value="PTS_EIIC_2"/>
</dbReference>
<proteinExistence type="predicted"/>
<evidence type="ECO:0000256" key="3">
    <source>
        <dbReference type="ARBA" id="ARBA00022475"/>
    </source>
</evidence>
<dbReference type="InterPro" id="IPR013853">
    <property type="entry name" value="EIIC-GAT"/>
</dbReference>
<dbReference type="PIRSF" id="PIRSF006304">
    <property type="entry name" value="GatC"/>
    <property type="match status" value="1"/>
</dbReference>
<keyword evidence="5" id="KW-0598">Phosphotransferase system</keyword>
<evidence type="ECO:0000256" key="6">
    <source>
        <dbReference type="ARBA" id="ARBA00022692"/>
    </source>
</evidence>
<organism evidence="11 12">
    <name type="scientific">Priestia koreensis</name>
    <dbReference type="NCBI Taxonomy" id="284581"/>
    <lineage>
        <taxon>Bacteria</taxon>
        <taxon>Bacillati</taxon>
        <taxon>Bacillota</taxon>
        <taxon>Bacilli</taxon>
        <taxon>Bacillales</taxon>
        <taxon>Bacillaceae</taxon>
        <taxon>Priestia</taxon>
    </lineage>
</organism>
<feature type="transmembrane region" description="Helical" evidence="9">
    <location>
        <begin position="39"/>
        <end position="63"/>
    </location>
</feature>
<dbReference type="Pfam" id="PF03611">
    <property type="entry name" value="EIIC-GAT"/>
    <property type="match status" value="1"/>
</dbReference>
<dbReference type="RefSeq" id="WP_053400176.1">
    <property type="nucleotide sequence ID" value="NZ_LILC01000004.1"/>
</dbReference>
<keyword evidence="2" id="KW-0813">Transport</keyword>
<feature type="transmembrane region" description="Helical" evidence="9">
    <location>
        <begin position="176"/>
        <end position="196"/>
    </location>
</feature>
<feature type="transmembrane region" description="Helical" evidence="9">
    <location>
        <begin position="354"/>
        <end position="377"/>
    </location>
</feature>
<feature type="domain" description="PTS EIIC type-2" evidence="10">
    <location>
        <begin position="4"/>
        <end position="420"/>
    </location>
</feature>
<feature type="transmembrane region" description="Helical" evidence="9">
    <location>
        <begin position="216"/>
        <end position="239"/>
    </location>
</feature>
<feature type="transmembrane region" description="Helical" evidence="9">
    <location>
        <begin position="293"/>
        <end position="321"/>
    </location>
</feature>
<keyword evidence="6 9" id="KW-0812">Transmembrane</keyword>
<keyword evidence="8 9" id="KW-0472">Membrane</keyword>
<keyword evidence="12" id="KW-1185">Reference proteome</keyword>
<dbReference type="PROSITE" id="PS51104">
    <property type="entry name" value="PTS_EIIC_TYPE_2"/>
    <property type="match status" value="1"/>
</dbReference>
<dbReference type="STRING" id="284581.AMD01_04280"/>
<keyword evidence="7 9" id="KW-1133">Transmembrane helix</keyword>
<dbReference type="AlphaFoldDB" id="A0A0M0LC59"/>
<evidence type="ECO:0000313" key="11">
    <source>
        <dbReference type="EMBL" id="KOO48611.1"/>
    </source>
</evidence>
<sequence>MGIINWIIDLGPSVMMPIIFFVLALCFRVKIGSAFKSAMLVGIGFVGISLIITLLLESMGPAAEAMVKRFGLELTVIDPGWPVAAAIGWGTPIVPFAVAGIILLNILFLFLKLTKTVNIDIFNFWTFMIIGALVYSITDNVWISTLITLIHFAVVLKIGDLTAPKIQSTFNLKGVSFAHGITAVFVPFGILINWIIERIPGLRDVKADPESITKKFGVFGEPLTLGAIIGVVLGILAGFNIGDVLTLGITVAAVMVLLPKMVGVLVEGLTIIRDAAEDFLKRRFPDREFYISMDTALLIAHPSVLATGLLMIPSTLLLAVILPGNRLLPFTDLASLSFLFAMCAPFLKQNMVRLYITGLVIMTMVLYIGTDISGTFTDAAKIANVSLPSNISDSTELANLVGGASTPLGWLLIKITSIFY</sequence>
<feature type="transmembrane region" description="Helical" evidence="9">
    <location>
        <begin position="327"/>
        <end position="347"/>
    </location>
</feature>
<dbReference type="PANTHER" id="PTHR37324">
    <property type="entry name" value="PTS SYSTEM GALACTITOL-SPECIFIC EIIC COMPONENT"/>
    <property type="match status" value="1"/>
</dbReference>
<protein>
    <submittedName>
        <fullName evidence="11">PTS galactitol transporter subunit IIC</fullName>
    </submittedName>
</protein>
<comment type="caution">
    <text evidence="11">The sequence shown here is derived from an EMBL/GenBank/DDBJ whole genome shotgun (WGS) entry which is preliminary data.</text>
</comment>
<evidence type="ECO:0000256" key="8">
    <source>
        <dbReference type="ARBA" id="ARBA00023136"/>
    </source>
</evidence>
<dbReference type="GO" id="GO:0009401">
    <property type="term" value="P:phosphoenolpyruvate-dependent sugar phosphotransferase system"/>
    <property type="evidence" value="ECO:0007669"/>
    <property type="project" value="UniProtKB-KW"/>
</dbReference>
<evidence type="ECO:0000256" key="9">
    <source>
        <dbReference type="SAM" id="Phobius"/>
    </source>
</evidence>
<evidence type="ECO:0000256" key="2">
    <source>
        <dbReference type="ARBA" id="ARBA00022448"/>
    </source>
</evidence>
<evidence type="ECO:0000256" key="5">
    <source>
        <dbReference type="ARBA" id="ARBA00022683"/>
    </source>
</evidence>
<dbReference type="PATRIC" id="fig|284581.3.peg.1649"/>
<dbReference type="PANTHER" id="PTHR37324:SF2">
    <property type="entry name" value="PTS SYSTEM GALACTITOL-SPECIFIC EIIC COMPONENT"/>
    <property type="match status" value="1"/>
</dbReference>
<dbReference type="GO" id="GO:0015577">
    <property type="term" value="F:galactitol transmembrane transporter activity"/>
    <property type="evidence" value="ECO:0007669"/>
    <property type="project" value="InterPro"/>
</dbReference>